<accession>A0ABX7PZZ5</accession>
<evidence type="ECO:0000256" key="1">
    <source>
        <dbReference type="ARBA" id="ARBA00005836"/>
    </source>
</evidence>
<proteinExistence type="inferred from homology"/>
<feature type="domain" description="Metalloprotease TldD/E central" evidence="4">
    <location>
        <begin position="114"/>
        <end position="218"/>
    </location>
</feature>
<comment type="similarity">
    <text evidence="1">Belongs to the peptidase U62 family.</text>
</comment>
<dbReference type="PANTHER" id="PTHR43421">
    <property type="entry name" value="METALLOPROTEASE PMBA"/>
    <property type="match status" value="1"/>
</dbReference>
<dbReference type="SUPFAM" id="SSF111283">
    <property type="entry name" value="Putative modulator of DNA gyrase, PmbA/TldD"/>
    <property type="match status" value="1"/>
</dbReference>
<dbReference type="EMBL" id="CP071382">
    <property type="protein sequence ID" value="QSV44644.1"/>
    <property type="molecule type" value="Genomic_DNA"/>
</dbReference>
<reference evidence="5 6" key="1">
    <citation type="submission" date="2021-03" db="EMBL/GenBank/DDBJ databases">
        <title>Geobacter metallireducens gen. nov. sp. nov., a microorganism capable of coupling the complete oxidation of organic compounds to the reduction of iron and other metals.</title>
        <authorList>
            <person name="Li Y."/>
        </authorList>
    </citation>
    <scope>NUCLEOTIDE SEQUENCE [LARGE SCALE GENOMIC DNA]</scope>
    <source>
        <strain evidence="5 6">Jerry-YX</strain>
    </source>
</reference>
<sequence>MQTSEMTEAVVALLKARPLDGWEVTAASSRLLSVEVKEQKVDTFKCSAPVGVSIRVLKDGGMGFSFSTSMAPGDLARMVDNALVGAATQTPDEHHAFPEPRPLPDIPGLYDETLASVPEADKIGRAMELERLVMAADPRVKKVRKCSFGESTVECRIVNSRGVDASYRGTSVSASVSAIAEEDGQSQMGWDFDYANHFNDLSVARIAERAVARAVGLLGAKKIATMRCPAVLDRYVATEILEVLASAFLAESVQKGKSLLAGKTGEQIVSPLISIRDDGTLPGGMGTLPFDGEGVPKRNTVLVRDGRLLGYLYDTLRARKDGVASTGNAVRGGIKSPPHMGFSNLFIENGTTSLDVLMAGISRGILLTDVMGMHTANPISGDFSVGAAGFLIEEGRVTSPVKGIAIAGNILDLFRSVEGVGDDLRFFGTVGSPSLRISALDVSGGND</sequence>
<dbReference type="InterPro" id="IPR035068">
    <property type="entry name" value="TldD/PmbA_N"/>
</dbReference>
<feature type="domain" description="Metalloprotease TldD/E C-terminal" evidence="3">
    <location>
        <begin position="225"/>
        <end position="444"/>
    </location>
</feature>
<evidence type="ECO:0000313" key="5">
    <source>
        <dbReference type="EMBL" id="QSV44644.1"/>
    </source>
</evidence>
<protein>
    <submittedName>
        <fullName evidence="5">TldD/PmbA family protein</fullName>
    </submittedName>
</protein>
<dbReference type="InterPro" id="IPR002510">
    <property type="entry name" value="Metalloprtase-TldD/E_N"/>
</dbReference>
<gene>
    <name evidence="5" type="ORF">JZM60_10735</name>
</gene>
<dbReference type="InterPro" id="IPR045569">
    <property type="entry name" value="Metalloprtase-TldD/E_C"/>
</dbReference>
<evidence type="ECO:0000259" key="3">
    <source>
        <dbReference type="Pfam" id="PF19289"/>
    </source>
</evidence>
<dbReference type="PANTHER" id="PTHR43421:SF1">
    <property type="entry name" value="METALLOPROTEASE PMBA"/>
    <property type="match status" value="1"/>
</dbReference>
<dbReference type="Pfam" id="PF19290">
    <property type="entry name" value="PmbA_TldD_2nd"/>
    <property type="match status" value="1"/>
</dbReference>
<dbReference type="InterPro" id="IPR045570">
    <property type="entry name" value="Metalloprtase-TldD/E_cen_dom"/>
</dbReference>
<dbReference type="Pfam" id="PF19289">
    <property type="entry name" value="PmbA_TldD_3rd"/>
    <property type="match status" value="1"/>
</dbReference>
<dbReference type="Pfam" id="PF01523">
    <property type="entry name" value="PmbA_TldD_1st"/>
    <property type="match status" value="1"/>
</dbReference>
<evidence type="ECO:0000259" key="4">
    <source>
        <dbReference type="Pfam" id="PF19290"/>
    </source>
</evidence>
<dbReference type="Gene3D" id="3.30.2290.10">
    <property type="entry name" value="PmbA/TldD superfamily"/>
    <property type="match status" value="1"/>
</dbReference>
<evidence type="ECO:0000313" key="6">
    <source>
        <dbReference type="Proteomes" id="UP000663651"/>
    </source>
</evidence>
<dbReference type="InterPro" id="IPR047657">
    <property type="entry name" value="PmbA"/>
</dbReference>
<dbReference type="RefSeq" id="WP_207162458.1">
    <property type="nucleotide sequence ID" value="NZ_CP071382.1"/>
</dbReference>
<feature type="domain" description="Metalloprotease TldD/E N-terminal" evidence="2">
    <location>
        <begin position="22"/>
        <end position="83"/>
    </location>
</feature>
<dbReference type="InterPro" id="IPR036059">
    <property type="entry name" value="TldD/PmbA_sf"/>
</dbReference>
<evidence type="ECO:0000259" key="2">
    <source>
        <dbReference type="Pfam" id="PF01523"/>
    </source>
</evidence>
<keyword evidence="6" id="KW-1185">Reference proteome</keyword>
<name>A0ABX7PZZ5_9BACT</name>
<dbReference type="Proteomes" id="UP000663651">
    <property type="component" value="Chromosome"/>
</dbReference>
<organism evidence="5 6">
    <name type="scientific">Geobacter benzoatilyticus</name>
    <dbReference type="NCBI Taxonomy" id="2815309"/>
    <lineage>
        <taxon>Bacteria</taxon>
        <taxon>Pseudomonadati</taxon>
        <taxon>Thermodesulfobacteriota</taxon>
        <taxon>Desulfuromonadia</taxon>
        <taxon>Geobacterales</taxon>
        <taxon>Geobacteraceae</taxon>
        <taxon>Geobacter</taxon>
    </lineage>
</organism>